<dbReference type="RefSeq" id="WP_147584201.1">
    <property type="nucleotide sequence ID" value="NZ_CP042831.1"/>
</dbReference>
<dbReference type="Pfam" id="PF04961">
    <property type="entry name" value="FTCD_C"/>
    <property type="match status" value="1"/>
</dbReference>
<organism evidence="3 4">
    <name type="scientific">Flavobacterium alkalisoli</name>
    <dbReference type="NCBI Taxonomy" id="2602769"/>
    <lineage>
        <taxon>Bacteria</taxon>
        <taxon>Pseudomonadati</taxon>
        <taxon>Bacteroidota</taxon>
        <taxon>Flavobacteriia</taxon>
        <taxon>Flavobacteriales</taxon>
        <taxon>Flavobacteriaceae</taxon>
        <taxon>Flavobacterium</taxon>
    </lineage>
</organism>
<evidence type="ECO:0000259" key="1">
    <source>
        <dbReference type="Pfam" id="PF04961"/>
    </source>
</evidence>
<reference evidence="3 4" key="1">
    <citation type="submission" date="2019-08" db="EMBL/GenBank/DDBJ databases">
        <title>Flavobacterium alkalisoli sp. nov., isolated from rhizosphere soil of Suaeda salsa.</title>
        <authorList>
            <person name="Sun J.-Q."/>
            <person name="Xu L."/>
        </authorList>
    </citation>
    <scope>NUCLEOTIDE SEQUENCE [LARGE SCALE GENOMIC DNA]</scope>
    <source>
        <strain evidence="3 4">XS-5</strain>
    </source>
</reference>
<dbReference type="OrthoDB" id="9794834at2"/>
<gene>
    <name evidence="3" type="ORF">FUA48_14550</name>
</gene>
<protein>
    <submittedName>
        <fullName evidence="3">ImmA/IrrE family metallo-endopeptidase</fullName>
    </submittedName>
</protein>
<dbReference type="InterPro" id="IPR007044">
    <property type="entry name" value="Cyclodeamin/CycHdrlase"/>
</dbReference>
<keyword evidence="4" id="KW-1185">Reference proteome</keyword>
<dbReference type="SUPFAM" id="SSF101262">
    <property type="entry name" value="Methenyltetrahydrofolate cyclohydrolase-like"/>
    <property type="match status" value="1"/>
</dbReference>
<feature type="domain" description="IrrE N-terminal-like" evidence="2">
    <location>
        <begin position="309"/>
        <end position="390"/>
    </location>
</feature>
<evidence type="ECO:0000313" key="4">
    <source>
        <dbReference type="Proteomes" id="UP000321222"/>
    </source>
</evidence>
<feature type="domain" description="Cyclodeaminase/cyclohydrolase" evidence="1">
    <location>
        <begin position="7"/>
        <end position="181"/>
    </location>
</feature>
<accession>A0A5B9FTR8</accession>
<sequence length="463" mass="52918">MNLLEVTVNELMKKFGAGNHKPGSGSAAAFQGMVSAKLISTVISLTLEKPAYTMYSTELITFQERIEKNIYPTLTHLFIEDSKQFDKTIKLRIARDKENDEATQNKLRREALEELKISIEIPFEIAELCAEIADISSYVFDKGFKSARGDSQVGLSGAVSAIAGCIAIIRLNVLSFNSSEYNYCKSIIDKVNKLNIKYKTLAVLADEKIKVLEKEFETKIPLFESINDLLLKYKGRENVNIEQCTKDLQNLVWKHHKLIWKKTPPKEEKDILSPDSILKTVLGYDYFNSGRYGIPLENNHEVEIAGIIDQPKKIVAVSNSYPKEVQRFTAAHELGHAILHKQSILHRDIPADSSANKRKREQVEIEADKFATYFLMPSKLIKKEFYKIFNTHIFEINEDNAFKFSGRSSSDLRKECNNLRALSRKLAKTEFYNNNSYNSLFKQFNVSVEAMAIRLEELELVKY</sequence>
<evidence type="ECO:0000313" key="3">
    <source>
        <dbReference type="EMBL" id="QEE50753.1"/>
    </source>
</evidence>
<dbReference type="PANTHER" id="PTHR43236:SF1">
    <property type="entry name" value="BLL7220 PROTEIN"/>
    <property type="match status" value="1"/>
</dbReference>
<dbReference type="Pfam" id="PF06114">
    <property type="entry name" value="Peptidase_M78"/>
    <property type="match status" value="1"/>
</dbReference>
<dbReference type="EMBL" id="CP042831">
    <property type="protein sequence ID" value="QEE50753.1"/>
    <property type="molecule type" value="Genomic_DNA"/>
</dbReference>
<name>A0A5B9FTR8_9FLAO</name>
<dbReference type="Gene3D" id="1.20.120.680">
    <property type="entry name" value="Formiminotetrahydrofolate cyclodeaminase monomer, up-and-down helical bundle"/>
    <property type="match status" value="1"/>
</dbReference>
<dbReference type="InterPro" id="IPR036178">
    <property type="entry name" value="Formintransfe-cycloase-like_sf"/>
</dbReference>
<dbReference type="Proteomes" id="UP000321222">
    <property type="component" value="Chromosome"/>
</dbReference>
<dbReference type="AlphaFoldDB" id="A0A5B9FTR8"/>
<dbReference type="PANTHER" id="PTHR43236">
    <property type="entry name" value="ANTITOXIN HIGA1"/>
    <property type="match status" value="1"/>
</dbReference>
<dbReference type="GO" id="GO:0003824">
    <property type="term" value="F:catalytic activity"/>
    <property type="evidence" value="ECO:0007669"/>
    <property type="project" value="InterPro"/>
</dbReference>
<dbReference type="InterPro" id="IPR010359">
    <property type="entry name" value="IrrE_HExxH"/>
</dbReference>
<dbReference type="InterPro" id="IPR052345">
    <property type="entry name" value="Rad_response_metalloprotease"/>
</dbReference>
<proteinExistence type="predicted"/>
<dbReference type="Gene3D" id="1.10.10.2910">
    <property type="match status" value="1"/>
</dbReference>
<dbReference type="KEGG" id="fak:FUA48_14550"/>
<evidence type="ECO:0000259" key="2">
    <source>
        <dbReference type="Pfam" id="PF06114"/>
    </source>
</evidence>